<dbReference type="AlphaFoldDB" id="A0A1F5CA52"/>
<evidence type="ECO:0000313" key="4">
    <source>
        <dbReference type="Proteomes" id="UP000177197"/>
    </source>
</evidence>
<dbReference type="SUPFAM" id="SSF49384">
    <property type="entry name" value="Carbohydrate-binding domain"/>
    <property type="match status" value="1"/>
</dbReference>
<name>A0A1F5CA52_9BACT</name>
<feature type="transmembrane region" description="Helical" evidence="1">
    <location>
        <begin position="285"/>
        <end position="306"/>
    </location>
</feature>
<gene>
    <name evidence="3" type="ORF">A3I30_00680</name>
</gene>
<proteinExistence type="predicted"/>
<keyword evidence="2" id="KW-0732">Signal</keyword>
<feature type="chain" id="PRO_5009518185" description="Cohesin domain-containing protein" evidence="2">
    <location>
        <begin position="27"/>
        <end position="315"/>
    </location>
</feature>
<dbReference type="GO" id="GO:0030246">
    <property type="term" value="F:carbohydrate binding"/>
    <property type="evidence" value="ECO:0007669"/>
    <property type="project" value="InterPro"/>
</dbReference>
<keyword evidence="1" id="KW-1133">Transmembrane helix</keyword>
<evidence type="ECO:0008006" key="5">
    <source>
        <dbReference type="Google" id="ProtNLM"/>
    </source>
</evidence>
<reference evidence="3 4" key="1">
    <citation type="journal article" date="2016" name="Nat. Commun.">
        <title>Thousands of microbial genomes shed light on interconnected biogeochemical processes in an aquifer system.</title>
        <authorList>
            <person name="Anantharaman K."/>
            <person name="Brown C.T."/>
            <person name="Hug L.A."/>
            <person name="Sharon I."/>
            <person name="Castelle C.J."/>
            <person name="Probst A.J."/>
            <person name="Thomas B.C."/>
            <person name="Singh A."/>
            <person name="Wilkins M.J."/>
            <person name="Karaoz U."/>
            <person name="Brodie E.L."/>
            <person name="Williams K.H."/>
            <person name="Hubbard S.S."/>
            <person name="Banfield J.F."/>
        </authorList>
    </citation>
    <scope>NUCLEOTIDE SEQUENCE [LARGE SCALE GENOMIC DNA]</scope>
</reference>
<dbReference type="EMBL" id="MEYV01000019">
    <property type="protein sequence ID" value="OGD39732.1"/>
    <property type="molecule type" value="Genomic_DNA"/>
</dbReference>
<accession>A0A1F5CA52</accession>
<dbReference type="InterPro" id="IPR008965">
    <property type="entry name" value="CBM2/CBM3_carb-bd_dom_sf"/>
</dbReference>
<comment type="caution">
    <text evidence="3">The sequence shown here is derived from an EMBL/GenBank/DDBJ whole genome shotgun (WGS) entry which is preliminary data.</text>
</comment>
<organism evidence="3 4">
    <name type="scientific">Candidatus Azambacteria bacterium RIFCSPLOWO2_02_FULL_44_14</name>
    <dbReference type="NCBI Taxonomy" id="1797306"/>
    <lineage>
        <taxon>Bacteria</taxon>
        <taxon>Candidatus Azamiibacteriota</taxon>
    </lineage>
</organism>
<dbReference type="Proteomes" id="UP000177197">
    <property type="component" value="Unassembled WGS sequence"/>
</dbReference>
<sequence length="315" mass="35225">MTKFSKLKIIILFSIFCFLFSLSAIAAKLELNSSVSEIGTGQQFKIDLTLDAEGEDINAAEGLISFPAEMLELKEIRDGESVVSFWIEKPSLKEAGKIKFSGVIPGGFRGILGPYWKGYQPGKVLSLIFNAKKEGMGAVKIRDAKVLLNDGQGIPAETIIFNFQFLISNQAPSSKFQVPSSKDTNPPELFTPEVASDPNIFDGKRFLVFAAQDKGIGVDYYAIHESARTKEAARIDTKDWIVAESPYVLKDQKLRSYIYVKAVDKIGNERFAVLPPKFAPWYKKWFVDTAAGLGIIIVVLFSIWLWRKYRKISNM</sequence>
<dbReference type="Gene3D" id="2.60.40.680">
    <property type="match status" value="1"/>
</dbReference>
<dbReference type="CDD" id="cd08547">
    <property type="entry name" value="Type_II_cohesin"/>
    <property type="match status" value="1"/>
</dbReference>
<keyword evidence="1" id="KW-0472">Membrane</keyword>
<protein>
    <recommendedName>
        <fullName evidence="5">Cohesin domain-containing protein</fullName>
    </recommendedName>
</protein>
<evidence type="ECO:0000256" key="2">
    <source>
        <dbReference type="SAM" id="SignalP"/>
    </source>
</evidence>
<evidence type="ECO:0000256" key="1">
    <source>
        <dbReference type="SAM" id="Phobius"/>
    </source>
</evidence>
<keyword evidence="1" id="KW-0812">Transmembrane</keyword>
<evidence type="ECO:0000313" key="3">
    <source>
        <dbReference type="EMBL" id="OGD39732.1"/>
    </source>
</evidence>
<feature type="signal peptide" evidence="2">
    <location>
        <begin position="1"/>
        <end position="26"/>
    </location>
</feature>